<dbReference type="Pfam" id="PF07992">
    <property type="entry name" value="Pyr_redox_2"/>
    <property type="match status" value="1"/>
</dbReference>
<reference evidence="9 10" key="1">
    <citation type="submission" date="2014-02" db="EMBL/GenBank/DDBJ databases">
        <title>Diversity of Thermotogales isolates from hydrothermal vents.</title>
        <authorList>
            <person name="Haverkamp T.H.A."/>
            <person name="Lossouarn J."/>
            <person name="Geslin C."/>
            <person name="Nesbo C.L."/>
        </authorList>
    </citation>
    <scope>NUCLEOTIDE SEQUENCE [LARGE SCALE GENOMIC DNA]</scope>
    <source>
        <strain evidence="9 10">431</strain>
    </source>
</reference>
<dbReference type="Gene3D" id="3.30.390.30">
    <property type="match status" value="1"/>
</dbReference>
<evidence type="ECO:0000256" key="2">
    <source>
        <dbReference type="ARBA" id="ARBA00009130"/>
    </source>
</evidence>
<dbReference type="InterPro" id="IPR050260">
    <property type="entry name" value="FAD-bd_OxRdtase"/>
</dbReference>
<dbReference type="PRINTS" id="PR00411">
    <property type="entry name" value="PNDRDTASEI"/>
</dbReference>
<dbReference type="RefSeq" id="WP_012056379.1">
    <property type="nucleotide sequence ID" value="NZ_CP007389.1"/>
</dbReference>
<dbReference type="SUPFAM" id="SSF51905">
    <property type="entry name" value="FAD/NAD(P)-binding domain"/>
    <property type="match status" value="1"/>
</dbReference>
<dbReference type="SUPFAM" id="SSF55424">
    <property type="entry name" value="FAD/NAD-linked reductases, dimerisation (C-terminal) domain"/>
    <property type="match status" value="1"/>
</dbReference>
<evidence type="ECO:0000256" key="5">
    <source>
        <dbReference type="ARBA" id="ARBA00023002"/>
    </source>
</evidence>
<gene>
    <name evidence="9" type="ORF">BW47_00790</name>
</gene>
<keyword evidence="10" id="KW-1185">Reference proteome</keyword>
<evidence type="ECO:0000256" key="1">
    <source>
        <dbReference type="ARBA" id="ARBA00001974"/>
    </source>
</evidence>
<dbReference type="InterPro" id="IPR004099">
    <property type="entry name" value="Pyr_nucl-diS_OxRdtase_dimer"/>
</dbReference>
<evidence type="ECO:0000259" key="7">
    <source>
        <dbReference type="Pfam" id="PF02852"/>
    </source>
</evidence>
<keyword evidence="4" id="KW-0274">FAD</keyword>
<comment type="cofactor">
    <cofactor evidence="1">
        <name>FAD</name>
        <dbReference type="ChEBI" id="CHEBI:57692"/>
    </cofactor>
</comment>
<organism evidence="9 10">
    <name type="scientific">Thermosipho melanesiensis</name>
    <dbReference type="NCBI Taxonomy" id="46541"/>
    <lineage>
        <taxon>Bacteria</taxon>
        <taxon>Thermotogati</taxon>
        <taxon>Thermotogota</taxon>
        <taxon>Thermotogae</taxon>
        <taxon>Thermotogales</taxon>
        <taxon>Fervidobacteriaceae</taxon>
        <taxon>Thermosipho</taxon>
    </lineage>
</organism>
<dbReference type="InterPro" id="IPR036188">
    <property type="entry name" value="FAD/NAD-bd_sf"/>
</dbReference>
<proteinExistence type="inferred from homology"/>
<evidence type="ECO:0000256" key="6">
    <source>
        <dbReference type="ARBA" id="ARBA00023284"/>
    </source>
</evidence>
<accession>A0ABN4UWD9</accession>
<evidence type="ECO:0000256" key="4">
    <source>
        <dbReference type="ARBA" id="ARBA00022827"/>
    </source>
</evidence>
<protein>
    <submittedName>
        <fullName evidence="9">NADH oxidase</fullName>
    </submittedName>
</protein>
<keyword evidence="5" id="KW-0560">Oxidoreductase</keyword>
<comment type="similarity">
    <text evidence="2">Belongs to the class-III pyridine nucleotide-disulfide oxidoreductase family.</text>
</comment>
<name>A0ABN4UWD9_9BACT</name>
<dbReference type="Proteomes" id="UP000185490">
    <property type="component" value="Chromosome"/>
</dbReference>
<evidence type="ECO:0000259" key="8">
    <source>
        <dbReference type="Pfam" id="PF07992"/>
    </source>
</evidence>
<dbReference type="EMBL" id="CP007389">
    <property type="protein sequence ID" value="APT73221.1"/>
    <property type="molecule type" value="Genomic_DNA"/>
</dbReference>
<dbReference type="Pfam" id="PF02852">
    <property type="entry name" value="Pyr_redox_dim"/>
    <property type="match status" value="1"/>
</dbReference>
<evidence type="ECO:0000313" key="10">
    <source>
        <dbReference type="Proteomes" id="UP000185490"/>
    </source>
</evidence>
<feature type="domain" description="Pyridine nucleotide-disulphide oxidoreductase dimerisation" evidence="7">
    <location>
        <begin position="327"/>
        <end position="427"/>
    </location>
</feature>
<evidence type="ECO:0000256" key="3">
    <source>
        <dbReference type="ARBA" id="ARBA00022630"/>
    </source>
</evidence>
<dbReference type="PRINTS" id="PR00368">
    <property type="entry name" value="FADPNR"/>
</dbReference>
<keyword evidence="3" id="KW-0285">Flavoprotein</keyword>
<dbReference type="InterPro" id="IPR016156">
    <property type="entry name" value="FAD/NAD-linked_Rdtase_dimer_sf"/>
</dbReference>
<sequence>MKVVIIGCTHAGTAAAINASKLYKDAEITIYERNDTISFLSCGIALHVGGVVKDPSKLFYSSPEHLKSLGINTKMRHNVKKVDFDEKTLLVEDLKSGEIFEDSFDKLIITTGSWPIIPNIEGIELNNILLSKNYYHAQEIIKRSENAKNVVVIGAGFIGVELAEAMKEKGKNVTLIDIESRILSKYLDEEFTKIAEDKLLKNGINLALNEKVTRFIGGKSVEKVITDKGEYNADLVILSVGFKPNTDLFKRKLDMLENGAIIVDEYMQTSRDDVFAAGDCSAVFYNPLKKYKYIPLATNAIRMGTIAAYNLNERRLRHLGTQGTSGIKIYDLNIAATGLTESMAKCNELEVDSVVITENHRPEFMPKFEKVMFKVVFGKDSKKILGAQILSKADLTQSINTMSVVIQNEMTIEELAFVDFFFQPHFNKPWNFLNMVGLEYLNRI</sequence>
<evidence type="ECO:0000313" key="9">
    <source>
        <dbReference type="EMBL" id="APT73221.1"/>
    </source>
</evidence>
<keyword evidence="6" id="KW-0676">Redox-active center</keyword>
<dbReference type="PANTHER" id="PTHR43429:SF1">
    <property type="entry name" value="NAD(P)H SULFUR OXIDOREDUCTASE (COA-DEPENDENT)"/>
    <property type="match status" value="1"/>
</dbReference>
<feature type="domain" description="FAD/NAD(P)-binding" evidence="8">
    <location>
        <begin position="1"/>
        <end position="304"/>
    </location>
</feature>
<dbReference type="Gene3D" id="3.50.50.60">
    <property type="entry name" value="FAD/NAD(P)-binding domain"/>
    <property type="match status" value="2"/>
</dbReference>
<dbReference type="PANTHER" id="PTHR43429">
    <property type="entry name" value="PYRIDINE NUCLEOTIDE-DISULFIDE OXIDOREDUCTASE DOMAIN-CONTAINING"/>
    <property type="match status" value="1"/>
</dbReference>
<dbReference type="InterPro" id="IPR023753">
    <property type="entry name" value="FAD/NAD-binding_dom"/>
</dbReference>